<protein>
    <submittedName>
        <fullName evidence="1">Uncharacterized protein</fullName>
    </submittedName>
</protein>
<proteinExistence type="predicted"/>
<dbReference type="AlphaFoldDB" id="A0AAN9M416"/>
<gene>
    <name evidence="1" type="ORF">VNO77_15125</name>
</gene>
<evidence type="ECO:0000313" key="1">
    <source>
        <dbReference type="EMBL" id="KAK7344902.1"/>
    </source>
</evidence>
<accession>A0AAN9M416</accession>
<keyword evidence="2" id="KW-1185">Reference proteome</keyword>
<dbReference type="EMBL" id="JAYMYQ010000003">
    <property type="protein sequence ID" value="KAK7344902.1"/>
    <property type="molecule type" value="Genomic_DNA"/>
</dbReference>
<reference evidence="1 2" key="1">
    <citation type="submission" date="2024-01" db="EMBL/GenBank/DDBJ databases">
        <title>The genomes of 5 underutilized Papilionoideae crops provide insights into root nodulation and disease resistanc.</title>
        <authorList>
            <person name="Jiang F."/>
        </authorList>
    </citation>
    <scope>NUCLEOTIDE SEQUENCE [LARGE SCALE GENOMIC DNA]</scope>
    <source>
        <strain evidence="1">LVBAO_FW01</strain>
        <tissue evidence="1">Leaves</tissue>
    </source>
</reference>
<comment type="caution">
    <text evidence="1">The sequence shown here is derived from an EMBL/GenBank/DDBJ whole genome shotgun (WGS) entry which is preliminary data.</text>
</comment>
<sequence length="211" mass="23591">MFYRVRVSRLNKHQGWRGAIDTEEREVSNVVDGFGLIGAENFGCVKGGGDYEGLQLIPAWLMMAKARSNGGILCNDAYSKGIWALLVLEKGDHIQEDGEEPAWESFWWLVCGSRLVERLGGFSGASDGLRLAWRLVAHLMAQGLVRLFSGLWLRLTACGWIIFKRKTVPEGTRTRAPSEGSWAVSLTTELSPWLSFGRFELNLNHVFMNAN</sequence>
<dbReference type="Proteomes" id="UP001367508">
    <property type="component" value="Unassembled WGS sequence"/>
</dbReference>
<name>A0AAN9M416_CANGL</name>
<organism evidence="1 2">
    <name type="scientific">Canavalia gladiata</name>
    <name type="common">Sword bean</name>
    <name type="synonym">Dolichos gladiatus</name>
    <dbReference type="NCBI Taxonomy" id="3824"/>
    <lineage>
        <taxon>Eukaryota</taxon>
        <taxon>Viridiplantae</taxon>
        <taxon>Streptophyta</taxon>
        <taxon>Embryophyta</taxon>
        <taxon>Tracheophyta</taxon>
        <taxon>Spermatophyta</taxon>
        <taxon>Magnoliopsida</taxon>
        <taxon>eudicotyledons</taxon>
        <taxon>Gunneridae</taxon>
        <taxon>Pentapetalae</taxon>
        <taxon>rosids</taxon>
        <taxon>fabids</taxon>
        <taxon>Fabales</taxon>
        <taxon>Fabaceae</taxon>
        <taxon>Papilionoideae</taxon>
        <taxon>50 kb inversion clade</taxon>
        <taxon>NPAAA clade</taxon>
        <taxon>indigoferoid/millettioid clade</taxon>
        <taxon>Phaseoleae</taxon>
        <taxon>Canavalia</taxon>
    </lineage>
</organism>
<evidence type="ECO:0000313" key="2">
    <source>
        <dbReference type="Proteomes" id="UP001367508"/>
    </source>
</evidence>